<dbReference type="RefSeq" id="XP_016452149.2">
    <property type="nucleotide sequence ID" value="XM_016596663.2"/>
</dbReference>
<name>A0A1S3YIT6_TOBAC</name>
<dbReference type="PaxDb" id="4097-A0A1S3YIT6"/>
<keyword evidence="1" id="KW-1185">Reference proteome</keyword>
<sequence>MFLKTSISSTKKLFQKTLDSVKSFFAGGYQKLPKSPPCSPLLFCAGGADTNVNRSYTELEKYYTDFSTHWDCGKDKPKRKSKNKIISPSANISRQEDDVHQKIVRFTKVSPRKSNYQVLEKEREDHDSCQVLGSNDDLKRKKIMYEGKKKCQEISSPGDDLREERSYLVAQKLRELKMLEKNNEEHGRDIEEVLYYYSRLTCPTYVEIVDKFFMEMYSELFNQQATSFGYINHNMSLQRVNLY</sequence>
<reference evidence="2" key="2">
    <citation type="submission" date="2025-08" db="UniProtKB">
        <authorList>
            <consortium name="RefSeq"/>
        </authorList>
    </citation>
    <scope>IDENTIFICATION</scope>
    <source>
        <tissue evidence="2">Leaf</tissue>
    </source>
</reference>
<dbReference type="PANTHER" id="PTHR35461">
    <property type="entry name" value="BNAANNG14610D PROTEIN"/>
    <property type="match status" value="1"/>
</dbReference>
<organism evidence="1 2">
    <name type="scientific">Nicotiana tabacum</name>
    <name type="common">Common tobacco</name>
    <dbReference type="NCBI Taxonomy" id="4097"/>
    <lineage>
        <taxon>Eukaryota</taxon>
        <taxon>Viridiplantae</taxon>
        <taxon>Streptophyta</taxon>
        <taxon>Embryophyta</taxon>
        <taxon>Tracheophyta</taxon>
        <taxon>Spermatophyta</taxon>
        <taxon>Magnoliopsida</taxon>
        <taxon>eudicotyledons</taxon>
        <taxon>Gunneridae</taxon>
        <taxon>Pentapetalae</taxon>
        <taxon>asterids</taxon>
        <taxon>lamiids</taxon>
        <taxon>Solanales</taxon>
        <taxon>Solanaceae</taxon>
        <taxon>Nicotianoideae</taxon>
        <taxon>Nicotianeae</taxon>
        <taxon>Nicotiana</taxon>
    </lineage>
</organism>
<dbReference type="OrthoDB" id="1928787at2759"/>
<accession>A0A1S3YIT6</accession>
<dbReference type="AlphaFoldDB" id="A0A1S3YIT6"/>
<dbReference type="GeneID" id="107776747"/>
<dbReference type="PANTHER" id="PTHR35461:SF3">
    <property type="entry name" value="OVATE DOMAIN-CONTAINING PROTEIN"/>
    <property type="match status" value="1"/>
</dbReference>
<proteinExistence type="predicted"/>
<evidence type="ECO:0000313" key="2">
    <source>
        <dbReference type="RefSeq" id="XP_016452149.2"/>
    </source>
</evidence>
<gene>
    <name evidence="2" type="primary">LOC107776747</name>
</gene>
<reference evidence="1" key="1">
    <citation type="journal article" date="2014" name="Nat. Commun.">
        <title>The tobacco genome sequence and its comparison with those of tomato and potato.</title>
        <authorList>
            <person name="Sierro N."/>
            <person name="Battey J.N."/>
            <person name="Ouadi S."/>
            <person name="Bakaher N."/>
            <person name="Bovet L."/>
            <person name="Willig A."/>
            <person name="Goepfert S."/>
            <person name="Peitsch M.C."/>
            <person name="Ivanov N.V."/>
        </authorList>
    </citation>
    <scope>NUCLEOTIDE SEQUENCE [LARGE SCALE GENOMIC DNA]</scope>
</reference>
<dbReference type="Proteomes" id="UP000790787">
    <property type="component" value="Chromosome 18"/>
</dbReference>
<protein>
    <submittedName>
        <fullName evidence="2">Uncharacterized protein LOC107776747</fullName>
    </submittedName>
</protein>
<evidence type="ECO:0000313" key="1">
    <source>
        <dbReference type="Proteomes" id="UP000790787"/>
    </source>
</evidence>
<dbReference type="OMA" id="HESFLTH"/>
<dbReference type="KEGG" id="nta:107776747"/>
<dbReference type="STRING" id="4097.A0A1S3YIT6"/>
<dbReference type="RefSeq" id="XP_016452149.1">
    <property type="nucleotide sequence ID" value="XM_016596663.1"/>
</dbReference>